<feature type="compositionally biased region" description="Basic and acidic residues" evidence="1">
    <location>
        <begin position="100"/>
        <end position="115"/>
    </location>
</feature>
<gene>
    <name evidence="3" type="ORF">SAMN05444279_101244</name>
</gene>
<accession>A0A1M4SRI6</accession>
<evidence type="ECO:0000256" key="2">
    <source>
        <dbReference type="SAM" id="Phobius"/>
    </source>
</evidence>
<evidence type="ECO:0000313" key="4">
    <source>
        <dbReference type="Proteomes" id="UP000325134"/>
    </source>
</evidence>
<name>A0A1M4SRI6_9RHOB</name>
<proteinExistence type="predicted"/>
<feature type="compositionally biased region" description="Basic and acidic residues" evidence="1">
    <location>
        <begin position="169"/>
        <end position="184"/>
    </location>
</feature>
<dbReference type="AlphaFoldDB" id="A0A1M4SRI6"/>
<evidence type="ECO:0000313" key="3">
    <source>
        <dbReference type="EMBL" id="SHE34864.1"/>
    </source>
</evidence>
<keyword evidence="4" id="KW-1185">Reference proteome</keyword>
<protein>
    <submittedName>
        <fullName evidence="3">Uncharacterized protein</fullName>
    </submittedName>
</protein>
<keyword evidence="2" id="KW-0472">Membrane</keyword>
<evidence type="ECO:0000256" key="1">
    <source>
        <dbReference type="SAM" id="MobiDB-lite"/>
    </source>
</evidence>
<feature type="region of interest" description="Disordered" evidence="1">
    <location>
        <begin position="93"/>
        <end position="203"/>
    </location>
</feature>
<dbReference type="Proteomes" id="UP000325134">
    <property type="component" value="Unassembled WGS sequence"/>
</dbReference>
<feature type="transmembrane region" description="Helical" evidence="2">
    <location>
        <begin position="6"/>
        <end position="24"/>
    </location>
</feature>
<keyword evidence="2" id="KW-0812">Transmembrane</keyword>
<sequence>MELIADILLVAGALGAGLYCFVLARRLKRFTDLEKGVGGAVSVLSAQAEELRKSLDAARAASDQSGQQLQGLTERAESVAKRLELIMASMHDVVPPTGSDTEKKDEPPQPDDLVRPAEPPAAPAESVSNASETGEADVGHDEAENGADAGEVSAKDDLGDGDAEPMEEPDAKSDSDTGAEEAKPMPKGVLFFRHTTQRGEARK</sequence>
<feature type="compositionally biased region" description="Acidic residues" evidence="1">
    <location>
        <begin position="159"/>
        <end position="168"/>
    </location>
</feature>
<reference evidence="3 4" key="1">
    <citation type="submission" date="2016-11" db="EMBL/GenBank/DDBJ databases">
        <authorList>
            <person name="Varghese N."/>
            <person name="Submissions S."/>
        </authorList>
    </citation>
    <scope>NUCLEOTIDE SEQUENCE [LARGE SCALE GENOMIC DNA]</scope>
    <source>
        <strain evidence="3 4">DSM 29341</strain>
    </source>
</reference>
<dbReference type="EMBL" id="FQVK01000001">
    <property type="protein sequence ID" value="SHE34864.1"/>
    <property type="molecule type" value="Genomic_DNA"/>
</dbReference>
<keyword evidence="2" id="KW-1133">Transmembrane helix</keyword>
<organism evidence="3 4">
    <name type="scientific">Ruegeria intermedia</name>
    <dbReference type="NCBI Taxonomy" id="996115"/>
    <lineage>
        <taxon>Bacteria</taxon>
        <taxon>Pseudomonadati</taxon>
        <taxon>Pseudomonadota</taxon>
        <taxon>Alphaproteobacteria</taxon>
        <taxon>Rhodobacterales</taxon>
        <taxon>Roseobacteraceae</taxon>
        <taxon>Ruegeria</taxon>
    </lineage>
</organism>